<sequence length="541" mass="58976">MRRSLGSLVFASALSAGASARSIWITQRDTGFPERISQYSDCLSTSYYGTYGQDLTHVFVSEPECLSTIQPYLTESAHTSAVREAKEDEEHKMLFWLEEALLDNAIRPAGIKSARESISDFVRRVNEEAGRNLAAGQVLVNDEESEVASILYSTNTGALVSLSPSLLHELDKILPQYINPTMLPTTPLPLMAEKTKHSAKYLNKVLSNLRFNPDISRLTSSLSLDKMQDNIRWLTGEDSKSPIISRHSFSPGARVAADWIQGKFEAAGGKCKQKPFLEGFSPNVVCRFKGTDNTTGLVILSGHYDSRGSFGSVRAPGGDDDGSGVTHVLAIAQAISDNKISFNTNVELVAFAGEEQGLLGSRAYAAELRQVDANITLMIQADMLAYRDPSEPLQLGLPEFIGLPEAGYLVANVSKIYAPELTVGLSACCSDHQSFHEQGFPATQVFERAGPIIDPMYVSCLPVSLVYTTDNRPASSRYHNSGDLSERSGYDLGQVRSIAKVTVAGFSLPPQELRKMADSRFYSAKFSTRLGFKSIQAPSVA</sequence>
<protein>
    <recommendedName>
        <fullName evidence="7">Peptide hydrolase</fullName>
        <ecNumber evidence="7">3.4.-.-</ecNumber>
    </recommendedName>
</protein>
<reference evidence="9 10" key="1">
    <citation type="journal article" date="2013" name="Nat. Commun.">
        <title>The evolution and pathogenic mechanisms of the rice sheath blight pathogen.</title>
        <authorList>
            <person name="Zheng A."/>
            <person name="Lin R."/>
            <person name="Xu L."/>
            <person name="Qin P."/>
            <person name="Tang C."/>
            <person name="Ai P."/>
            <person name="Zhang D."/>
            <person name="Liu Y."/>
            <person name="Sun Z."/>
            <person name="Feng H."/>
            <person name="Wang Y."/>
            <person name="Chen Y."/>
            <person name="Liang X."/>
            <person name="Fu R."/>
            <person name="Li Q."/>
            <person name="Zhang J."/>
            <person name="Yu X."/>
            <person name="Xie Z."/>
            <person name="Ding L."/>
            <person name="Guan P."/>
            <person name="Tang J."/>
            <person name="Liang Y."/>
            <person name="Wang S."/>
            <person name="Deng Q."/>
            <person name="Li S."/>
            <person name="Zhu J."/>
            <person name="Wang L."/>
            <person name="Liu H."/>
            <person name="Li P."/>
        </authorList>
    </citation>
    <scope>NUCLEOTIDE SEQUENCE [LARGE SCALE GENOMIC DNA]</scope>
    <source>
        <strain evidence="10">AG-1 IA</strain>
    </source>
</reference>
<feature type="domain" description="Peptidase M28" evidence="8">
    <location>
        <begin position="283"/>
        <end position="487"/>
    </location>
</feature>
<gene>
    <name evidence="9" type="ORF">AG1IA_01642</name>
</gene>
<comment type="cofactor">
    <cofactor evidence="1">
        <name>Zn(2+)</name>
        <dbReference type="ChEBI" id="CHEBI:29105"/>
    </cofactor>
</comment>
<dbReference type="SUPFAM" id="SSF53187">
    <property type="entry name" value="Zn-dependent exopeptidases"/>
    <property type="match status" value="1"/>
</dbReference>
<accession>L8X6S1</accession>
<dbReference type="PANTHER" id="PTHR12147:SF26">
    <property type="entry name" value="PEPTIDASE M28 DOMAIN-CONTAINING PROTEIN"/>
    <property type="match status" value="1"/>
</dbReference>
<dbReference type="InterPro" id="IPR045175">
    <property type="entry name" value="M28_fam"/>
</dbReference>
<name>L8X6S1_THACA</name>
<evidence type="ECO:0000256" key="4">
    <source>
        <dbReference type="ARBA" id="ARBA00022723"/>
    </source>
</evidence>
<dbReference type="AlphaFoldDB" id="L8X6S1"/>
<dbReference type="PANTHER" id="PTHR12147">
    <property type="entry name" value="METALLOPEPTIDASE M28 FAMILY MEMBER"/>
    <property type="match status" value="1"/>
</dbReference>
<dbReference type="InterPro" id="IPR007484">
    <property type="entry name" value="Peptidase_M28"/>
</dbReference>
<organism evidence="9 10">
    <name type="scientific">Thanatephorus cucumeris (strain AG1-IA)</name>
    <name type="common">Rice sheath blight fungus</name>
    <name type="synonym">Rhizoctonia solani</name>
    <dbReference type="NCBI Taxonomy" id="983506"/>
    <lineage>
        <taxon>Eukaryota</taxon>
        <taxon>Fungi</taxon>
        <taxon>Dikarya</taxon>
        <taxon>Basidiomycota</taxon>
        <taxon>Agaricomycotina</taxon>
        <taxon>Agaricomycetes</taxon>
        <taxon>Cantharellales</taxon>
        <taxon>Ceratobasidiaceae</taxon>
        <taxon>Rhizoctonia</taxon>
        <taxon>Rhizoctonia solani AG-1</taxon>
    </lineage>
</organism>
<dbReference type="Proteomes" id="UP000011668">
    <property type="component" value="Unassembled WGS sequence"/>
</dbReference>
<dbReference type="GO" id="GO:0004177">
    <property type="term" value="F:aminopeptidase activity"/>
    <property type="evidence" value="ECO:0007669"/>
    <property type="project" value="UniProtKB-KW"/>
</dbReference>
<evidence type="ECO:0000256" key="6">
    <source>
        <dbReference type="ARBA" id="ARBA00022833"/>
    </source>
</evidence>
<evidence type="ECO:0000256" key="7">
    <source>
        <dbReference type="RuleBase" id="RU361240"/>
    </source>
</evidence>
<keyword evidence="5 7" id="KW-0378">Hydrolase</keyword>
<evidence type="ECO:0000256" key="5">
    <source>
        <dbReference type="ARBA" id="ARBA00022801"/>
    </source>
</evidence>
<comment type="similarity">
    <text evidence="2">Belongs to the peptidase M28 family. M28B subfamily.</text>
</comment>
<dbReference type="Gene3D" id="3.40.630.10">
    <property type="entry name" value="Zn peptidases"/>
    <property type="match status" value="1"/>
</dbReference>
<evidence type="ECO:0000256" key="3">
    <source>
        <dbReference type="ARBA" id="ARBA00022670"/>
    </source>
</evidence>
<proteinExistence type="inferred from homology"/>
<dbReference type="OMA" id="DMLAYHK"/>
<dbReference type="GO" id="GO:0046872">
    <property type="term" value="F:metal ion binding"/>
    <property type="evidence" value="ECO:0007669"/>
    <property type="project" value="UniProtKB-KW"/>
</dbReference>
<feature type="signal peptide" evidence="7">
    <location>
        <begin position="1"/>
        <end position="20"/>
    </location>
</feature>
<evidence type="ECO:0000313" key="10">
    <source>
        <dbReference type="Proteomes" id="UP000011668"/>
    </source>
</evidence>
<keyword evidence="3 7" id="KW-0645">Protease</keyword>
<dbReference type="EC" id="3.4.-.-" evidence="7"/>
<keyword evidence="7" id="KW-0732">Signal</keyword>
<dbReference type="OrthoDB" id="10013407at2759"/>
<feature type="chain" id="PRO_5005139327" description="Peptide hydrolase" evidence="7">
    <location>
        <begin position="21"/>
        <end position="541"/>
    </location>
</feature>
<evidence type="ECO:0000259" key="8">
    <source>
        <dbReference type="Pfam" id="PF04389"/>
    </source>
</evidence>
<keyword evidence="9" id="KW-0031">Aminopeptidase</keyword>
<evidence type="ECO:0000256" key="1">
    <source>
        <dbReference type="ARBA" id="ARBA00001947"/>
    </source>
</evidence>
<keyword evidence="4 7" id="KW-0479">Metal-binding</keyword>
<dbReference type="HOGENOM" id="CLU_025286_0_0_1"/>
<comment type="caution">
    <text evidence="9">The sequence shown here is derived from an EMBL/GenBank/DDBJ whole genome shotgun (WGS) entry which is preliminary data.</text>
</comment>
<evidence type="ECO:0000313" key="9">
    <source>
        <dbReference type="EMBL" id="ELU44324.1"/>
    </source>
</evidence>
<dbReference type="Pfam" id="PF04389">
    <property type="entry name" value="Peptidase_M28"/>
    <property type="match status" value="1"/>
</dbReference>
<dbReference type="EMBL" id="AFRT01000353">
    <property type="protein sequence ID" value="ELU44324.1"/>
    <property type="molecule type" value="Genomic_DNA"/>
</dbReference>
<dbReference type="STRING" id="983506.L8X6S1"/>
<dbReference type="GO" id="GO:0006508">
    <property type="term" value="P:proteolysis"/>
    <property type="evidence" value="ECO:0007669"/>
    <property type="project" value="UniProtKB-KW"/>
</dbReference>
<keyword evidence="10" id="KW-1185">Reference proteome</keyword>
<dbReference type="GO" id="GO:0008235">
    <property type="term" value="F:metalloexopeptidase activity"/>
    <property type="evidence" value="ECO:0007669"/>
    <property type="project" value="InterPro"/>
</dbReference>
<keyword evidence="6 7" id="KW-0862">Zinc</keyword>
<evidence type="ECO:0000256" key="2">
    <source>
        <dbReference type="ARBA" id="ARBA00005634"/>
    </source>
</evidence>